<evidence type="ECO:0000313" key="8">
    <source>
        <dbReference type="EMBL" id="SFS40049.1"/>
    </source>
</evidence>
<dbReference type="Proteomes" id="UP000199312">
    <property type="component" value="Unassembled WGS sequence"/>
</dbReference>
<feature type="transmembrane region" description="Helical" evidence="7">
    <location>
        <begin position="12"/>
        <end position="31"/>
    </location>
</feature>
<organism evidence="8 9">
    <name type="scientific">Lutibacter maritimus</name>
    <dbReference type="NCBI Taxonomy" id="593133"/>
    <lineage>
        <taxon>Bacteria</taxon>
        <taxon>Pseudomonadati</taxon>
        <taxon>Bacteroidota</taxon>
        <taxon>Flavobacteriia</taxon>
        <taxon>Flavobacteriales</taxon>
        <taxon>Flavobacteriaceae</taxon>
        <taxon>Lutibacter</taxon>
    </lineage>
</organism>
<feature type="transmembrane region" description="Helical" evidence="7">
    <location>
        <begin position="72"/>
        <end position="94"/>
    </location>
</feature>
<evidence type="ECO:0000256" key="4">
    <source>
        <dbReference type="ARBA" id="ARBA00022692"/>
    </source>
</evidence>
<keyword evidence="4 7" id="KW-0812">Transmembrane</keyword>
<protein>
    <recommendedName>
        <fullName evidence="7">UPF0056 membrane protein</fullName>
    </recommendedName>
</protein>
<evidence type="ECO:0000256" key="1">
    <source>
        <dbReference type="ARBA" id="ARBA00004651"/>
    </source>
</evidence>
<evidence type="ECO:0000256" key="3">
    <source>
        <dbReference type="ARBA" id="ARBA00022475"/>
    </source>
</evidence>
<reference evidence="9" key="1">
    <citation type="submission" date="2016-10" db="EMBL/GenBank/DDBJ databases">
        <authorList>
            <person name="Varghese N."/>
            <person name="Submissions S."/>
        </authorList>
    </citation>
    <scope>NUCLEOTIDE SEQUENCE [LARGE SCALE GENOMIC DNA]</scope>
    <source>
        <strain evidence="9">DSM 24450</strain>
    </source>
</reference>
<dbReference type="InterPro" id="IPR002771">
    <property type="entry name" value="Multi_antbiot-R_MarC"/>
</dbReference>
<keyword evidence="3" id="KW-1003">Cell membrane</keyword>
<keyword evidence="9" id="KW-1185">Reference proteome</keyword>
<dbReference type="EMBL" id="FOZP01000002">
    <property type="protein sequence ID" value="SFS40049.1"/>
    <property type="molecule type" value="Genomic_DNA"/>
</dbReference>
<feature type="transmembrane region" description="Helical" evidence="7">
    <location>
        <begin position="171"/>
        <end position="192"/>
    </location>
</feature>
<dbReference type="OrthoDB" id="978595at2"/>
<gene>
    <name evidence="8" type="ORF">SAMN04488006_1075</name>
</gene>
<dbReference type="RefSeq" id="WP_090223480.1">
    <property type="nucleotide sequence ID" value="NZ_FOZP01000002.1"/>
</dbReference>
<evidence type="ECO:0000256" key="7">
    <source>
        <dbReference type="RuleBase" id="RU362048"/>
    </source>
</evidence>
<keyword evidence="5 7" id="KW-1133">Transmembrane helix</keyword>
<dbReference type="GO" id="GO:0005886">
    <property type="term" value="C:plasma membrane"/>
    <property type="evidence" value="ECO:0007669"/>
    <property type="project" value="UniProtKB-SubCell"/>
</dbReference>
<keyword evidence="6 7" id="KW-0472">Membrane</keyword>
<feature type="transmembrane region" description="Helical" evidence="7">
    <location>
        <begin position="106"/>
        <end position="124"/>
    </location>
</feature>
<dbReference type="STRING" id="593133.SAMN04488006_1075"/>
<dbReference type="Pfam" id="PF01914">
    <property type="entry name" value="MarC"/>
    <property type="match status" value="1"/>
</dbReference>
<dbReference type="AlphaFoldDB" id="A0A1I6PIP3"/>
<comment type="subcellular location">
    <subcellularLocation>
        <location evidence="1 7">Cell membrane</location>
        <topology evidence="1 7">Multi-pass membrane protein</topology>
    </subcellularLocation>
</comment>
<dbReference type="PANTHER" id="PTHR33508:SF1">
    <property type="entry name" value="UPF0056 MEMBRANE PROTEIN YHCE"/>
    <property type="match status" value="1"/>
</dbReference>
<evidence type="ECO:0000313" key="9">
    <source>
        <dbReference type="Proteomes" id="UP000199312"/>
    </source>
</evidence>
<accession>A0A1I6PIP3</accession>
<feature type="transmembrane region" description="Helical" evidence="7">
    <location>
        <begin position="130"/>
        <end position="150"/>
    </location>
</feature>
<evidence type="ECO:0000256" key="6">
    <source>
        <dbReference type="ARBA" id="ARBA00023136"/>
    </source>
</evidence>
<feature type="transmembrane region" description="Helical" evidence="7">
    <location>
        <begin position="43"/>
        <end position="66"/>
    </location>
</feature>
<comment type="similarity">
    <text evidence="2 7">Belongs to the UPF0056 (MarC) family.</text>
</comment>
<dbReference type="PANTHER" id="PTHR33508">
    <property type="entry name" value="UPF0056 MEMBRANE PROTEIN YHCE"/>
    <property type="match status" value="1"/>
</dbReference>
<evidence type="ECO:0000256" key="2">
    <source>
        <dbReference type="ARBA" id="ARBA00009784"/>
    </source>
</evidence>
<sequence>MALDFKEIFTAVMILFAVIDIIGNIPIIIDLRAKVGHIHSERASIVAGLIMIAFLFLGKSILNLIGIDVNSFAVAGSFILFFLALEMILGISLYKEEQITPKTISVFPIAFPLIAGPGSLTTILSLRAEYATINIVIAIVINMIFMYLVLRTSNKIEKLLGENGINILRKVFGVILLAIAVKLFASNIQGLFKM</sequence>
<name>A0A1I6PIP3_9FLAO</name>
<evidence type="ECO:0000256" key="5">
    <source>
        <dbReference type="ARBA" id="ARBA00022989"/>
    </source>
</evidence>
<proteinExistence type="inferred from homology"/>
<dbReference type="NCBIfam" id="TIGR00427">
    <property type="entry name" value="NAAT family transporter"/>
    <property type="match status" value="1"/>
</dbReference>